<dbReference type="EMBL" id="CAJVQC010139762">
    <property type="protein sequence ID" value="CAG8843775.1"/>
    <property type="molecule type" value="Genomic_DNA"/>
</dbReference>
<protein>
    <submittedName>
        <fullName evidence="1">8827_t:CDS:1</fullName>
    </submittedName>
</protein>
<name>A0ACA9SPE2_9GLOM</name>
<gene>
    <name evidence="1" type="ORF">RPERSI_LOCUS32920</name>
</gene>
<evidence type="ECO:0000313" key="2">
    <source>
        <dbReference type="Proteomes" id="UP000789920"/>
    </source>
</evidence>
<dbReference type="Proteomes" id="UP000789920">
    <property type="component" value="Unassembled WGS sequence"/>
</dbReference>
<proteinExistence type="predicted"/>
<sequence>HIIDIQHDKWSGYKKPYNSKNLKDVLLLPEEDPSLTQIKEEIICELKDSIIKGSAKPKEPSLTRINETIQELKNHIIK</sequence>
<keyword evidence="2" id="KW-1185">Reference proteome</keyword>
<accession>A0ACA9SPE2</accession>
<evidence type="ECO:0000313" key="1">
    <source>
        <dbReference type="EMBL" id="CAG8843775.1"/>
    </source>
</evidence>
<organism evidence="1 2">
    <name type="scientific">Racocetra persica</name>
    <dbReference type="NCBI Taxonomy" id="160502"/>
    <lineage>
        <taxon>Eukaryota</taxon>
        <taxon>Fungi</taxon>
        <taxon>Fungi incertae sedis</taxon>
        <taxon>Mucoromycota</taxon>
        <taxon>Glomeromycotina</taxon>
        <taxon>Glomeromycetes</taxon>
        <taxon>Diversisporales</taxon>
        <taxon>Gigasporaceae</taxon>
        <taxon>Racocetra</taxon>
    </lineage>
</organism>
<feature type="non-terminal residue" evidence="1">
    <location>
        <position position="1"/>
    </location>
</feature>
<comment type="caution">
    <text evidence="1">The sequence shown here is derived from an EMBL/GenBank/DDBJ whole genome shotgun (WGS) entry which is preliminary data.</text>
</comment>
<reference evidence="1" key="1">
    <citation type="submission" date="2021-06" db="EMBL/GenBank/DDBJ databases">
        <authorList>
            <person name="Kallberg Y."/>
            <person name="Tangrot J."/>
            <person name="Rosling A."/>
        </authorList>
    </citation>
    <scope>NUCLEOTIDE SEQUENCE</scope>
    <source>
        <strain evidence="1">MA461A</strain>
    </source>
</reference>